<evidence type="ECO:0000256" key="1">
    <source>
        <dbReference type="SAM" id="MobiDB-lite"/>
    </source>
</evidence>
<sequence>MLYLRFTLRPLLSARFALGVSADTKRIIIDHNFRKYRCGIDGCKYVAKQKSNLLGHQRRKHKLSLETGGTVLAPTSSSAFSPGPLPAVASSSSPTYGGPSDGIAPEDYAMPCVGTAFAASGVEVEPSLGPHFPANMAGTPFLVPGPIPGLLVESFNLPGSRKVASKGESFTYPGSPPPRPPHPLRFLPDDVRLYAPVTRYTFPTTQCRYSIIPGEVVVPIIQDNFEPIEPRLDTDTALAPYTEADLYQVLGNVEDTSAGRYEGVWPGAGAA</sequence>
<dbReference type="InParanoid" id="A0A067MR60"/>
<accession>A0A067MR60</accession>
<reference evidence="5" key="1">
    <citation type="journal article" date="2014" name="Proc. Natl. Acad. Sci. U.S.A.">
        <title>Extensive sampling of basidiomycete genomes demonstrates inadequacy of the white-rot/brown-rot paradigm for wood decay fungi.</title>
        <authorList>
            <person name="Riley R."/>
            <person name="Salamov A.A."/>
            <person name="Brown D.W."/>
            <person name="Nagy L.G."/>
            <person name="Floudas D."/>
            <person name="Held B.W."/>
            <person name="Levasseur A."/>
            <person name="Lombard V."/>
            <person name="Morin E."/>
            <person name="Otillar R."/>
            <person name="Lindquist E.A."/>
            <person name="Sun H."/>
            <person name="LaButti K.M."/>
            <person name="Schmutz J."/>
            <person name="Jabbour D."/>
            <person name="Luo H."/>
            <person name="Baker S.E."/>
            <person name="Pisabarro A.G."/>
            <person name="Walton J.D."/>
            <person name="Blanchette R.A."/>
            <person name="Henrissat B."/>
            <person name="Martin F."/>
            <person name="Cullen D."/>
            <person name="Hibbett D.S."/>
            <person name="Grigoriev I.V."/>
        </authorList>
    </citation>
    <scope>NUCLEOTIDE SEQUENCE [LARGE SCALE GENOMIC DNA]</scope>
    <source>
        <strain evidence="5">FD-172 SS1</strain>
    </source>
</reference>
<proteinExistence type="predicted"/>
<dbReference type="AlphaFoldDB" id="A0A067MR60"/>
<evidence type="ECO:0000313" key="5">
    <source>
        <dbReference type="Proteomes" id="UP000027195"/>
    </source>
</evidence>
<dbReference type="SMART" id="SM00355">
    <property type="entry name" value="ZnF_C2H2"/>
    <property type="match status" value="1"/>
</dbReference>
<dbReference type="HOGENOM" id="CLU_093899_0_0_1"/>
<dbReference type="InterPro" id="IPR013087">
    <property type="entry name" value="Znf_C2H2_type"/>
</dbReference>
<gene>
    <name evidence="4" type="ORF">BOTBODRAFT_44698</name>
</gene>
<keyword evidence="5" id="KW-1185">Reference proteome</keyword>
<name>A0A067MR60_BOTB1</name>
<dbReference type="Proteomes" id="UP000027195">
    <property type="component" value="Unassembled WGS sequence"/>
</dbReference>
<dbReference type="EMBL" id="KL198038">
    <property type="protein sequence ID" value="KDQ14312.1"/>
    <property type="molecule type" value="Genomic_DNA"/>
</dbReference>
<organism evidence="4 5">
    <name type="scientific">Botryobasidium botryosum (strain FD-172 SS1)</name>
    <dbReference type="NCBI Taxonomy" id="930990"/>
    <lineage>
        <taxon>Eukaryota</taxon>
        <taxon>Fungi</taxon>
        <taxon>Dikarya</taxon>
        <taxon>Basidiomycota</taxon>
        <taxon>Agaricomycotina</taxon>
        <taxon>Agaricomycetes</taxon>
        <taxon>Cantharellales</taxon>
        <taxon>Botryobasidiaceae</taxon>
        <taxon>Botryobasidium</taxon>
    </lineage>
</organism>
<evidence type="ECO:0000256" key="2">
    <source>
        <dbReference type="SAM" id="SignalP"/>
    </source>
</evidence>
<feature type="chain" id="PRO_5001641485" description="C2H2-type domain-containing protein" evidence="2">
    <location>
        <begin position="23"/>
        <end position="271"/>
    </location>
</feature>
<protein>
    <recommendedName>
        <fullName evidence="3">C2H2-type domain-containing protein</fullName>
    </recommendedName>
</protein>
<evidence type="ECO:0000313" key="4">
    <source>
        <dbReference type="EMBL" id="KDQ14312.1"/>
    </source>
</evidence>
<keyword evidence="2" id="KW-0732">Signal</keyword>
<feature type="signal peptide" evidence="2">
    <location>
        <begin position="1"/>
        <end position="22"/>
    </location>
</feature>
<feature type="domain" description="C2H2-type" evidence="3">
    <location>
        <begin position="36"/>
        <end position="61"/>
    </location>
</feature>
<evidence type="ECO:0000259" key="3">
    <source>
        <dbReference type="SMART" id="SM00355"/>
    </source>
</evidence>
<feature type="region of interest" description="Disordered" evidence="1">
    <location>
        <begin position="75"/>
        <end position="100"/>
    </location>
</feature>